<dbReference type="GO" id="GO:0005739">
    <property type="term" value="C:mitochondrion"/>
    <property type="evidence" value="ECO:0007669"/>
    <property type="project" value="TreeGrafter"/>
</dbReference>
<evidence type="ECO:0000256" key="7">
    <source>
        <dbReference type="SAM" id="Phobius"/>
    </source>
</evidence>
<protein>
    <recommendedName>
        <fullName evidence="8">VASt domain-containing protein</fullName>
    </recommendedName>
</protein>
<dbReference type="GO" id="GO:0032541">
    <property type="term" value="C:cortical endoplasmic reticulum"/>
    <property type="evidence" value="ECO:0007669"/>
    <property type="project" value="TreeGrafter"/>
</dbReference>
<dbReference type="STRING" id="4829.A0A163LTL9"/>
<name>A0A163LTL9_ABSGL</name>
<evidence type="ECO:0000256" key="4">
    <source>
        <dbReference type="ARBA" id="ARBA00022989"/>
    </source>
</evidence>
<accession>A0A163LTL9</accession>
<evidence type="ECO:0000256" key="6">
    <source>
        <dbReference type="SAM" id="MobiDB-lite"/>
    </source>
</evidence>
<evidence type="ECO:0000313" key="9">
    <source>
        <dbReference type="EMBL" id="SAL96478.1"/>
    </source>
</evidence>
<evidence type="ECO:0000256" key="1">
    <source>
        <dbReference type="ARBA" id="ARBA00004167"/>
    </source>
</evidence>
<feature type="compositionally biased region" description="Polar residues" evidence="6">
    <location>
        <begin position="162"/>
        <end position="200"/>
    </location>
</feature>
<dbReference type="SMART" id="SM00568">
    <property type="entry name" value="GRAM"/>
    <property type="match status" value="1"/>
</dbReference>
<dbReference type="GO" id="GO:0005789">
    <property type="term" value="C:endoplasmic reticulum membrane"/>
    <property type="evidence" value="ECO:0007669"/>
    <property type="project" value="TreeGrafter"/>
</dbReference>
<dbReference type="Pfam" id="PF16016">
    <property type="entry name" value="VASt"/>
    <property type="match status" value="1"/>
</dbReference>
<dbReference type="GO" id="GO:0032366">
    <property type="term" value="P:intracellular sterol transport"/>
    <property type="evidence" value="ECO:0007669"/>
    <property type="project" value="TreeGrafter"/>
</dbReference>
<feature type="compositionally biased region" description="Low complexity" evidence="6">
    <location>
        <begin position="389"/>
        <end position="406"/>
    </location>
</feature>
<sequence>MRHRRLHSNTISGDRPPAIDTTIRPSMLRRNSEGSPGLPPEIDICAATPLGTEASKEQQQEPHLSLDHFPSTAHHKVSSHGNLTLNDDKHGDPKKTSSSQSLPTPVAAPEVSSSNNHTLRIPMQAKKTRSRSSSQSTTGSHTKPRPRITSMASGDGGGARSRQASESEGNSNGVPASTTLKLSSSRRGSTVTEDWNSEGEQSMVAGSIATAVRMDSVSDKRNQEFHALFRSVPEDDMLIEDYGCALQKEILVQGRIYISENHLCFNANIFGWVTNHFFASFLSRDQAFDLMVDVWRYSRPLTNKPTDSNTDDTSTSQLEEDGEVDDEYEEDTSDMDSDYTYSGTETEEEDNHHTSLAPSLPPPSASKKVSKNDSLRRRAFSEGAKNIDSAISSSSNTRTPSPSLPTNDNHKPLQPTPLAQAVVSSSPPPLPSSQQQSTPVKQTIEKTECQCGQNGQHYPNTVFDHVYKGTLESIYKLLYTGGFMKKFLIETEKSTDVSIGEWSVSDETKQQVRKVSYIKQLNGSIGPKQTQCIQTEEVIHSDMMESVTVLTTTQTPDVPVGGSFSVKTRTCLTWAGFGKVRILVTVLVDFTKTSWLKSTIEKASIDGQVTFYKHLDVAVQQYIKQHPSEFLLDAKNQEGRRKKGKRRHRKHKKDHSNANQKDESINSSSNITYGGSISAVMQVLDVVMEVLKHAWDSSPFSSLGNGTFTISHLTILCLLMMVFVNVYIACKMKGVENRLHSMADHGNLSPNQPQQTQYYGIKDPDSMERMYRDELWAWLKTLDVDQEDRITNATTTSPYDSDSPTGSVLDPPHIGMPQHEAKTILDHDLLELVKMVRRAEQNIGQASRAMERQRQKIENNLLANAAPPSNN</sequence>
<dbReference type="OMA" id="LIVYSCA"/>
<gene>
    <name evidence="9" type="primary">ABSGL_01891.1 scaffold 2540</name>
</gene>
<dbReference type="AlphaFoldDB" id="A0A163LTL9"/>
<comment type="subcellular location">
    <subcellularLocation>
        <location evidence="1">Membrane</location>
        <topology evidence="1">Single-pass membrane protein</topology>
    </subcellularLocation>
</comment>
<feature type="region of interest" description="Disordered" evidence="6">
    <location>
        <begin position="69"/>
        <end position="202"/>
    </location>
</feature>
<keyword evidence="4 7" id="KW-1133">Transmembrane helix</keyword>
<dbReference type="PANTHER" id="PTHR23319">
    <property type="entry name" value="GRAM DOMAIN CONTAINING 1B, ISOFORM E"/>
    <property type="match status" value="1"/>
</dbReference>
<feature type="compositionally biased region" description="Low complexity" evidence="6">
    <location>
        <begin position="794"/>
        <end position="807"/>
    </location>
</feature>
<dbReference type="InterPro" id="IPR011993">
    <property type="entry name" value="PH-like_dom_sf"/>
</dbReference>
<dbReference type="EMBL" id="LT551144">
    <property type="protein sequence ID" value="SAL96478.1"/>
    <property type="molecule type" value="Genomic_DNA"/>
</dbReference>
<feature type="domain" description="VASt" evidence="8">
    <location>
        <begin position="458"/>
        <end position="627"/>
    </location>
</feature>
<feature type="transmembrane region" description="Helical" evidence="7">
    <location>
        <begin position="710"/>
        <end position="730"/>
    </location>
</feature>
<dbReference type="Proteomes" id="UP000078561">
    <property type="component" value="Unassembled WGS sequence"/>
</dbReference>
<keyword evidence="3 7" id="KW-0812">Transmembrane</keyword>
<dbReference type="InterPro" id="IPR031968">
    <property type="entry name" value="VASt"/>
</dbReference>
<feature type="region of interest" description="Disordered" evidence="6">
    <location>
        <begin position="634"/>
        <end position="667"/>
    </location>
</feature>
<dbReference type="InterPro" id="IPR051482">
    <property type="entry name" value="Cholesterol_transport"/>
</dbReference>
<comment type="similarity">
    <text evidence="2">Belongs to the YSP2 family.</text>
</comment>
<organism evidence="9">
    <name type="scientific">Absidia glauca</name>
    <name type="common">Pin mould</name>
    <dbReference type="NCBI Taxonomy" id="4829"/>
    <lineage>
        <taxon>Eukaryota</taxon>
        <taxon>Fungi</taxon>
        <taxon>Fungi incertae sedis</taxon>
        <taxon>Mucoromycota</taxon>
        <taxon>Mucoromycotina</taxon>
        <taxon>Mucoromycetes</taxon>
        <taxon>Mucorales</taxon>
        <taxon>Cunninghamellaceae</taxon>
        <taxon>Absidia</taxon>
    </lineage>
</organism>
<feature type="compositionally biased region" description="Basic and acidic residues" evidence="6">
    <location>
        <begin position="370"/>
        <end position="380"/>
    </location>
</feature>
<reference evidence="9" key="1">
    <citation type="submission" date="2016-04" db="EMBL/GenBank/DDBJ databases">
        <authorList>
            <person name="Evans L.H."/>
            <person name="Alamgir A."/>
            <person name="Owens N."/>
            <person name="Weber N.D."/>
            <person name="Virtaneva K."/>
            <person name="Barbian K."/>
            <person name="Babar A."/>
            <person name="Rosenke K."/>
        </authorList>
    </citation>
    <scope>NUCLEOTIDE SEQUENCE [LARGE SCALE GENOMIC DNA]</scope>
    <source>
        <strain evidence="9">CBS 101.48</strain>
    </source>
</reference>
<dbReference type="PANTHER" id="PTHR23319:SF4">
    <property type="entry name" value="GRAM DOMAIN CONTAINING 1B, ISOFORM E"/>
    <property type="match status" value="1"/>
</dbReference>
<dbReference type="OrthoDB" id="2162691at2759"/>
<dbReference type="GO" id="GO:0140268">
    <property type="term" value="C:endoplasmic reticulum-plasma membrane contact site"/>
    <property type="evidence" value="ECO:0007669"/>
    <property type="project" value="TreeGrafter"/>
</dbReference>
<dbReference type="PROSITE" id="PS51778">
    <property type="entry name" value="VAST"/>
    <property type="match status" value="1"/>
</dbReference>
<dbReference type="Pfam" id="PF02893">
    <property type="entry name" value="GRAM"/>
    <property type="match status" value="1"/>
</dbReference>
<feature type="compositionally biased region" description="Basic and acidic residues" evidence="6">
    <location>
        <begin position="86"/>
        <end position="95"/>
    </location>
</feature>
<evidence type="ECO:0000313" key="10">
    <source>
        <dbReference type="Proteomes" id="UP000078561"/>
    </source>
</evidence>
<proteinExistence type="inferred from homology"/>
<dbReference type="InParanoid" id="A0A163LTL9"/>
<evidence type="ECO:0000256" key="3">
    <source>
        <dbReference type="ARBA" id="ARBA00022692"/>
    </source>
</evidence>
<feature type="region of interest" description="Disordered" evidence="6">
    <location>
        <begin position="301"/>
        <end position="443"/>
    </location>
</feature>
<feature type="compositionally biased region" description="Acidic residues" evidence="6">
    <location>
        <begin position="318"/>
        <end position="337"/>
    </location>
</feature>
<dbReference type="GO" id="GO:0005886">
    <property type="term" value="C:plasma membrane"/>
    <property type="evidence" value="ECO:0007669"/>
    <property type="project" value="TreeGrafter"/>
</dbReference>
<dbReference type="GO" id="GO:0032934">
    <property type="term" value="F:sterol binding"/>
    <property type="evidence" value="ECO:0007669"/>
    <property type="project" value="TreeGrafter"/>
</dbReference>
<evidence type="ECO:0000256" key="2">
    <source>
        <dbReference type="ARBA" id="ARBA00006582"/>
    </source>
</evidence>
<feature type="compositionally biased region" description="Low complexity" evidence="6">
    <location>
        <begin position="306"/>
        <end position="316"/>
    </location>
</feature>
<dbReference type="InterPro" id="IPR004182">
    <property type="entry name" value="GRAM"/>
</dbReference>
<dbReference type="GO" id="GO:0120015">
    <property type="term" value="F:sterol transfer activity"/>
    <property type="evidence" value="ECO:0007669"/>
    <property type="project" value="TreeGrafter"/>
</dbReference>
<dbReference type="CDD" id="cd13220">
    <property type="entry name" value="PH-GRAM_GRAMDC"/>
    <property type="match status" value="1"/>
</dbReference>
<feature type="compositionally biased region" description="Basic residues" evidence="6">
    <location>
        <begin position="640"/>
        <end position="654"/>
    </location>
</feature>
<keyword evidence="10" id="KW-1185">Reference proteome</keyword>
<evidence type="ECO:0000256" key="5">
    <source>
        <dbReference type="ARBA" id="ARBA00023136"/>
    </source>
</evidence>
<keyword evidence="5 7" id="KW-0472">Membrane</keyword>
<feature type="compositionally biased region" description="Low complexity" evidence="6">
    <location>
        <begin position="131"/>
        <end position="141"/>
    </location>
</feature>
<dbReference type="Gene3D" id="2.30.29.30">
    <property type="entry name" value="Pleckstrin-homology domain (PH domain)/Phosphotyrosine-binding domain (PTB)"/>
    <property type="match status" value="1"/>
</dbReference>
<feature type="region of interest" description="Disordered" evidence="6">
    <location>
        <begin position="792"/>
        <end position="816"/>
    </location>
</feature>
<feature type="region of interest" description="Disordered" evidence="6">
    <location>
        <begin position="1"/>
        <end position="44"/>
    </location>
</feature>
<evidence type="ECO:0000259" key="8">
    <source>
        <dbReference type="PROSITE" id="PS51778"/>
    </source>
</evidence>